<evidence type="ECO:0000256" key="7">
    <source>
        <dbReference type="ARBA" id="ARBA00023043"/>
    </source>
</evidence>
<keyword evidence="8" id="KW-1053">Target membrane</keyword>
<organism evidence="11 12">
    <name type="scientific">Stegodyphus mimosarum</name>
    <name type="common">African social velvet spider</name>
    <dbReference type="NCBI Taxonomy" id="407821"/>
    <lineage>
        <taxon>Eukaryota</taxon>
        <taxon>Metazoa</taxon>
        <taxon>Ecdysozoa</taxon>
        <taxon>Arthropoda</taxon>
        <taxon>Chelicerata</taxon>
        <taxon>Arachnida</taxon>
        <taxon>Araneae</taxon>
        <taxon>Araneomorphae</taxon>
        <taxon>Entelegynae</taxon>
        <taxon>Eresoidea</taxon>
        <taxon>Eresidae</taxon>
        <taxon>Stegodyphus</taxon>
    </lineage>
</organism>
<evidence type="ECO:0000256" key="6">
    <source>
        <dbReference type="ARBA" id="ARBA00023028"/>
    </source>
</evidence>
<dbReference type="PROSITE" id="PS50088">
    <property type="entry name" value="ANK_REPEAT"/>
    <property type="match status" value="1"/>
</dbReference>
<gene>
    <name evidence="11" type="ORF">X975_25622</name>
</gene>
<dbReference type="PROSITE" id="PS50297">
    <property type="entry name" value="ANK_REP_REGION"/>
    <property type="match status" value="1"/>
</dbReference>
<keyword evidence="4" id="KW-0528">Neurotoxin</keyword>
<accession>A0A087TLV9</accession>
<evidence type="ECO:0000256" key="5">
    <source>
        <dbReference type="ARBA" id="ARBA00022737"/>
    </source>
</evidence>
<dbReference type="SUPFAM" id="SSF48403">
    <property type="entry name" value="Ankyrin repeat"/>
    <property type="match status" value="1"/>
</dbReference>
<feature type="non-terminal residue" evidence="11">
    <location>
        <position position="105"/>
    </location>
</feature>
<name>A0A087TLV9_STEMI</name>
<dbReference type="Pfam" id="PF12796">
    <property type="entry name" value="Ank_2"/>
    <property type="match status" value="1"/>
</dbReference>
<dbReference type="AlphaFoldDB" id="A0A087TLV9"/>
<dbReference type="GO" id="GO:0016740">
    <property type="term" value="F:transferase activity"/>
    <property type="evidence" value="ECO:0007669"/>
    <property type="project" value="UniProtKB-KW"/>
</dbReference>
<evidence type="ECO:0000256" key="4">
    <source>
        <dbReference type="ARBA" id="ARBA00022699"/>
    </source>
</evidence>
<keyword evidence="3" id="KW-1052">Target cell membrane</keyword>
<evidence type="ECO:0000313" key="12">
    <source>
        <dbReference type="Proteomes" id="UP000054359"/>
    </source>
</evidence>
<dbReference type="InterPro" id="IPR036770">
    <property type="entry name" value="Ankyrin_rpt-contain_sf"/>
</dbReference>
<evidence type="ECO:0000256" key="9">
    <source>
        <dbReference type="PROSITE-ProRule" id="PRU00023"/>
    </source>
</evidence>
<comment type="subcellular location">
    <subcellularLocation>
        <location evidence="1">Target cell membrane</location>
    </subcellularLocation>
</comment>
<dbReference type="GO" id="GO:0006887">
    <property type="term" value="P:exocytosis"/>
    <property type="evidence" value="ECO:0007669"/>
    <property type="project" value="UniProtKB-KW"/>
</dbReference>
<sequence>MGGSERTRHHSDPSSDSTCLPLTPAEDYSTFDIVKATQFGVFERCQEIIEGGYDVNRPDSENVTLLHWAAINNRQEIVKYYISKGANVDTIGGELLSTPLHWATR</sequence>
<keyword evidence="12" id="KW-1185">Reference proteome</keyword>
<dbReference type="STRING" id="407821.A0A087TLV9"/>
<feature type="region of interest" description="Disordered" evidence="10">
    <location>
        <begin position="1"/>
        <end position="21"/>
    </location>
</feature>
<dbReference type="EMBL" id="KK115813">
    <property type="protein sequence ID" value="KFM66098.1"/>
    <property type="molecule type" value="Genomic_DNA"/>
</dbReference>
<proteinExistence type="predicted"/>
<keyword evidence="6" id="KW-0638">Presynaptic neurotoxin</keyword>
<dbReference type="Gene3D" id="1.25.40.20">
    <property type="entry name" value="Ankyrin repeat-containing domain"/>
    <property type="match status" value="1"/>
</dbReference>
<dbReference type="Proteomes" id="UP000054359">
    <property type="component" value="Unassembled WGS sequence"/>
</dbReference>
<dbReference type="GO" id="GO:0044218">
    <property type="term" value="C:other organism cell membrane"/>
    <property type="evidence" value="ECO:0007669"/>
    <property type="project" value="UniProtKB-KW"/>
</dbReference>
<keyword evidence="7 9" id="KW-0040">ANK repeat</keyword>
<dbReference type="PANTHER" id="PTHR24161">
    <property type="entry name" value="ANK_REP_REGION DOMAIN-CONTAINING PROTEIN-RELATED"/>
    <property type="match status" value="1"/>
</dbReference>
<dbReference type="PANTHER" id="PTHR24161:SF85">
    <property type="entry name" value="PALMITOYLTRANSFERASE HIP14"/>
    <property type="match status" value="1"/>
</dbReference>
<evidence type="ECO:0000256" key="1">
    <source>
        <dbReference type="ARBA" id="ARBA00004175"/>
    </source>
</evidence>
<evidence type="ECO:0000256" key="10">
    <source>
        <dbReference type="SAM" id="MobiDB-lite"/>
    </source>
</evidence>
<reference evidence="11 12" key="1">
    <citation type="submission" date="2013-11" db="EMBL/GenBank/DDBJ databases">
        <title>Genome sequencing of Stegodyphus mimosarum.</title>
        <authorList>
            <person name="Bechsgaard J."/>
        </authorList>
    </citation>
    <scope>NUCLEOTIDE SEQUENCE [LARGE SCALE GENOMIC DNA]</scope>
</reference>
<keyword evidence="2" id="KW-0268">Exocytosis</keyword>
<feature type="repeat" description="ANK" evidence="9">
    <location>
        <begin position="61"/>
        <end position="93"/>
    </location>
</feature>
<keyword evidence="5" id="KW-0677">Repeat</keyword>
<keyword evidence="11" id="KW-0808">Transferase</keyword>
<dbReference type="GO" id="GO:0044231">
    <property type="term" value="C:host cell presynaptic membrane"/>
    <property type="evidence" value="ECO:0007669"/>
    <property type="project" value="UniProtKB-KW"/>
</dbReference>
<dbReference type="OrthoDB" id="6781668at2759"/>
<evidence type="ECO:0000313" key="11">
    <source>
        <dbReference type="EMBL" id="KFM66098.1"/>
    </source>
</evidence>
<keyword evidence="6" id="KW-0800">Toxin</keyword>
<keyword evidence="8" id="KW-0472">Membrane</keyword>
<evidence type="ECO:0000256" key="2">
    <source>
        <dbReference type="ARBA" id="ARBA00022483"/>
    </source>
</evidence>
<evidence type="ECO:0000256" key="3">
    <source>
        <dbReference type="ARBA" id="ARBA00022537"/>
    </source>
</evidence>
<dbReference type="InterPro" id="IPR002110">
    <property type="entry name" value="Ankyrin_rpt"/>
</dbReference>
<evidence type="ECO:0000256" key="8">
    <source>
        <dbReference type="ARBA" id="ARBA00023298"/>
    </source>
</evidence>
<protein>
    <submittedName>
        <fullName evidence="11">Palmitoyltransferase ZDHHC17</fullName>
    </submittedName>
</protein>